<evidence type="ECO:0000313" key="3">
    <source>
        <dbReference type="EnsemblMetazoa" id="AALFPA23_020711.P30585"/>
    </source>
</evidence>
<evidence type="ECO:0000256" key="2">
    <source>
        <dbReference type="SAM" id="Phobius"/>
    </source>
</evidence>
<feature type="region of interest" description="Disordered" evidence="1">
    <location>
        <begin position="1"/>
        <end position="53"/>
    </location>
</feature>
<feature type="transmembrane region" description="Helical" evidence="2">
    <location>
        <begin position="67"/>
        <end position="85"/>
    </location>
</feature>
<dbReference type="RefSeq" id="XP_029736236.2">
    <property type="nucleotide sequence ID" value="XM_029880376.2"/>
</dbReference>
<dbReference type="GeneID" id="109397656"/>
<reference evidence="3" key="2">
    <citation type="submission" date="2025-05" db="UniProtKB">
        <authorList>
            <consortium name="EnsemblMetazoa"/>
        </authorList>
    </citation>
    <scope>IDENTIFICATION</scope>
    <source>
        <strain evidence="3">Foshan</strain>
    </source>
</reference>
<name>A0ABM1ZQK4_AEDAL</name>
<reference evidence="4" key="1">
    <citation type="journal article" date="2015" name="Proc. Natl. Acad. Sci. U.S.A.">
        <title>Genome sequence of the Asian Tiger mosquito, Aedes albopictus, reveals insights into its biology, genetics, and evolution.</title>
        <authorList>
            <person name="Chen X.G."/>
            <person name="Jiang X."/>
            <person name="Gu J."/>
            <person name="Xu M."/>
            <person name="Wu Y."/>
            <person name="Deng Y."/>
            <person name="Zhang C."/>
            <person name="Bonizzoni M."/>
            <person name="Dermauw W."/>
            <person name="Vontas J."/>
            <person name="Armbruster P."/>
            <person name="Huang X."/>
            <person name="Yang Y."/>
            <person name="Zhang H."/>
            <person name="He W."/>
            <person name="Peng H."/>
            <person name="Liu Y."/>
            <person name="Wu K."/>
            <person name="Chen J."/>
            <person name="Lirakis M."/>
            <person name="Topalis P."/>
            <person name="Van Leeuwen T."/>
            <person name="Hall A.B."/>
            <person name="Jiang X."/>
            <person name="Thorpe C."/>
            <person name="Mueller R.L."/>
            <person name="Sun C."/>
            <person name="Waterhouse R.M."/>
            <person name="Yan G."/>
            <person name="Tu Z.J."/>
            <person name="Fang X."/>
            <person name="James A.A."/>
        </authorList>
    </citation>
    <scope>NUCLEOTIDE SEQUENCE [LARGE SCALE GENOMIC DNA]</scope>
    <source>
        <strain evidence="4">Foshan</strain>
    </source>
</reference>
<accession>A0ABM1ZQK4</accession>
<feature type="compositionally biased region" description="Low complexity" evidence="1">
    <location>
        <begin position="1"/>
        <end position="10"/>
    </location>
</feature>
<feature type="compositionally biased region" description="Low complexity" evidence="1">
    <location>
        <begin position="31"/>
        <end position="43"/>
    </location>
</feature>
<evidence type="ECO:0008006" key="5">
    <source>
        <dbReference type="Google" id="ProtNLM"/>
    </source>
</evidence>
<keyword evidence="2" id="KW-0472">Membrane</keyword>
<keyword evidence="2" id="KW-1133">Transmembrane helix</keyword>
<evidence type="ECO:0000313" key="4">
    <source>
        <dbReference type="Proteomes" id="UP000069940"/>
    </source>
</evidence>
<keyword evidence="2" id="KW-0812">Transmembrane</keyword>
<dbReference type="Proteomes" id="UP000069940">
    <property type="component" value="Unassembled WGS sequence"/>
</dbReference>
<dbReference type="EnsemblMetazoa" id="AALFPA23_020711.R30585">
    <property type="protein sequence ID" value="AALFPA23_020711.P30585"/>
    <property type="gene ID" value="AALFPA23_020711"/>
</dbReference>
<proteinExistence type="predicted"/>
<sequence>MPSGSNKKSPAGGGGGGKGNKQQQKKGNDKAPATTTATAAASAGDEDINSGFGHYMRSPQAIEMMKLFVVANTLVMFFTMAWPQMKHSYEIIRSMIYGDEEDEL</sequence>
<keyword evidence="4" id="KW-1185">Reference proteome</keyword>
<protein>
    <recommendedName>
        <fullName evidence="5">Secreted protein</fullName>
    </recommendedName>
</protein>
<evidence type="ECO:0000256" key="1">
    <source>
        <dbReference type="SAM" id="MobiDB-lite"/>
    </source>
</evidence>
<organism evidence="3 4">
    <name type="scientific">Aedes albopictus</name>
    <name type="common">Asian tiger mosquito</name>
    <name type="synonym">Stegomyia albopicta</name>
    <dbReference type="NCBI Taxonomy" id="7160"/>
    <lineage>
        <taxon>Eukaryota</taxon>
        <taxon>Metazoa</taxon>
        <taxon>Ecdysozoa</taxon>
        <taxon>Arthropoda</taxon>
        <taxon>Hexapoda</taxon>
        <taxon>Insecta</taxon>
        <taxon>Pterygota</taxon>
        <taxon>Neoptera</taxon>
        <taxon>Endopterygota</taxon>
        <taxon>Diptera</taxon>
        <taxon>Nematocera</taxon>
        <taxon>Culicoidea</taxon>
        <taxon>Culicidae</taxon>
        <taxon>Culicinae</taxon>
        <taxon>Aedini</taxon>
        <taxon>Aedes</taxon>
        <taxon>Stegomyia</taxon>
    </lineage>
</organism>